<comment type="caution">
    <text evidence="1">The sequence shown here is derived from an EMBL/GenBank/DDBJ whole genome shotgun (WGS) entry which is preliminary data.</text>
</comment>
<proteinExistence type="predicted"/>
<name>A0ACB5UDH9_AMBMO</name>
<reference evidence="1" key="1">
    <citation type="submission" date="2023-04" db="EMBL/GenBank/DDBJ databases">
        <title>Ambrosiozyma monospora NBRC 10751.</title>
        <authorList>
            <person name="Ichikawa N."/>
            <person name="Sato H."/>
            <person name="Tonouchi N."/>
        </authorList>
    </citation>
    <scope>NUCLEOTIDE SEQUENCE</scope>
    <source>
        <strain evidence="1">NBRC 10751</strain>
    </source>
</reference>
<evidence type="ECO:0000313" key="1">
    <source>
        <dbReference type="EMBL" id="GMF08550.1"/>
    </source>
</evidence>
<accession>A0ACB5UDH9</accession>
<dbReference type="Proteomes" id="UP001165064">
    <property type="component" value="Unassembled WGS sequence"/>
</dbReference>
<keyword evidence="2" id="KW-1185">Reference proteome</keyword>
<organism evidence="1 2">
    <name type="scientific">Ambrosiozyma monospora</name>
    <name type="common">Yeast</name>
    <name type="synonym">Endomycopsis monosporus</name>
    <dbReference type="NCBI Taxonomy" id="43982"/>
    <lineage>
        <taxon>Eukaryota</taxon>
        <taxon>Fungi</taxon>
        <taxon>Dikarya</taxon>
        <taxon>Ascomycota</taxon>
        <taxon>Saccharomycotina</taxon>
        <taxon>Pichiomycetes</taxon>
        <taxon>Pichiales</taxon>
        <taxon>Pichiaceae</taxon>
        <taxon>Ambrosiozyma</taxon>
    </lineage>
</organism>
<sequence>MDDPVITLQRGDDEDLNGFSLDNGGAGKVSSSASSVCSRDSRNSFDKIPILIVNREEAENLRQVHLSKVRESQHVQQVQQV</sequence>
<dbReference type="EMBL" id="BSXS01017090">
    <property type="protein sequence ID" value="GMF08550.1"/>
    <property type="molecule type" value="Genomic_DNA"/>
</dbReference>
<protein>
    <submittedName>
        <fullName evidence="1">Unnamed protein product</fullName>
    </submittedName>
</protein>
<gene>
    <name evidence="1" type="ORF">Amon02_001329500</name>
</gene>
<evidence type="ECO:0000313" key="2">
    <source>
        <dbReference type="Proteomes" id="UP001165064"/>
    </source>
</evidence>